<dbReference type="PROSITE" id="PS00028">
    <property type="entry name" value="ZINC_FINGER_C2H2_1"/>
    <property type="match status" value="1"/>
</dbReference>
<accession>A0AA38TBS0</accession>
<proteinExistence type="predicted"/>
<organism evidence="2 3">
    <name type="scientific">Centaurea solstitialis</name>
    <name type="common">yellow star-thistle</name>
    <dbReference type="NCBI Taxonomy" id="347529"/>
    <lineage>
        <taxon>Eukaryota</taxon>
        <taxon>Viridiplantae</taxon>
        <taxon>Streptophyta</taxon>
        <taxon>Embryophyta</taxon>
        <taxon>Tracheophyta</taxon>
        <taxon>Spermatophyta</taxon>
        <taxon>Magnoliopsida</taxon>
        <taxon>eudicotyledons</taxon>
        <taxon>Gunneridae</taxon>
        <taxon>Pentapetalae</taxon>
        <taxon>asterids</taxon>
        <taxon>campanulids</taxon>
        <taxon>Asterales</taxon>
        <taxon>Asteraceae</taxon>
        <taxon>Carduoideae</taxon>
        <taxon>Cardueae</taxon>
        <taxon>Centaureinae</taxon>
        <taxon>Centaurea</taxon>
    </lineage>
</organism>
<dbReference type="AlphaFoldDB" id="A0AA38TBS0"/>
<protein>
    <recommendedName>
        <fullName evidence="1">C2H2-type domain-containing protein</fullName>
    </recommendedName>
</protein>
<name>A0AA38TBS0_9ASTR</name>
<comment type="caution">
    <text evidence="2">The sequence shown here is derived from an EMBL/GenBank/DDBJ whole genome shotgun (WGS) entry which is preliminary data.</text>
</comment>
<gene>
    <name evidence="2" type="ORF">OSB04_020970</name>
</gene>
<evidence type="ECO:0000259" key="1">
    <source>
        <dbReference type="PROSITE" id="PS00028"/>
    </source>
</evidence>
<sequence length="222" mass="24441">MDQKKKHALRRHGRSRKVVITGEGRAECFLCVKSFGSIKRLYDHIVGGHTDSEWKAFFAAHKTTTINVGGLPHQGLLWWKVTGKRGRPGSKVVANEWQLEIAGRMKIGNKWQELAELLLVLASGPPKPPQEVEAGVEEQDSRAGVVSKEAESAAAMEEDTDFKCGRFVASTSKAEPQRRATIVATIAYFMLYAHKKPSATTIDVAKVTSGTASPKNTDTRRK</sequence>
<feature type="domain" description="C2H2-type" evidence="1">
    <location>
        <begin position="28"/>
        <end position="49"/>
    </location>
</feature>
<evidence type="ECO:0000313" key="3">
    <source>
        <dbReference type="Proteomes" id="UP001172457"/>
    </source>
</evidence>
<keyword evidence="3" id="KW-1185">Reference proteome</keyword>
<dbReference type="EMBL" id="JARYMX010000005">
    <property type="protein sequence ID" value="KAJ9548427.1"/>
    <property type="molecule type" value="Genomic_DNA"/>
</dbReference>
<reference evidence="2" key="1">
    <citation type="submission" date="2023-03" db="EMBL/GenBank/DDBJ databases">
        <title>Chromosome-scale reference genome and RAD-based genetic map of yellow starthistle (Centaurea solstitialis) reveal putative structural variation and QTLs associated with invader traits.</title>
        <authorList>
            <person name="Reatini B."/>
            <person name="Cang F.A."/>
            <person name="Jiang Q."/>
            <person name="Mckibben M.T.W."/>
            <person name="Barker M.S."/>
            <person name="Rieseberg L.H."/>
            <person name="Dlugosch K.M."/>
        </authorList>
    </citation>
    <scope>NUCLEOTIDE SEQUENCE</scope>
    <source>
        <strain evidence="2">CAN-66</strain>
        <tissue evidence="2">Leaf</tissue>
    </source>
</reference>
<dbReference type="Proteomes" id="UP001172457">
    <property type="component" value="Chromosome 5"/>
</dbReference>
<evidence type="ECO:0000313" key="2">
    <source>
        <dbReference type="EMBL" id="KAJ9548427.1"/>
    </source>
</evidence>
<dbReference type="InterPro" id="IPR013087">
    <property type="entry name" value="Znf_C2H2_type"/>
</dbReference>